<feature type="transmembrane region" description="Helical" evidence="1">
    <location>
        <begin position="119"/>
        <end position="142"/>
    </location>
</feature>
<dbReference type="EMBL" id="LT549890">
    <property type="protein sequence ID" value="SAI84237.1"/>
    <property type="molecule type" value="Genomic_DNA"/>
</dbReference>
<keyword evidence="1" id="KW-0472">Membrane</keyword>
<feature type="transmembrane region" description="Helical" evidence="1">
    <location>
        <begin position="92"/>
        <end position="112"/>
    </location>
</feature>
<organism evidence="2 3">
    <name type="scientific">Saccharolobus solfataricus</name>
    <name type="common">Sulfolobus solfataricus</name>
    <dbReference type="NCBI Taxonomy" id="2287"/>
    <lineage>
        <taxon>Archaea</taxon>
        <taxon>Thermoproteota</taxon>
        <taxon>Thermoprotei</taxon>
        <taxon>Sulfolobales</taxon>
        <taxon>Sulfolobaceae</taxon>
        <taxon>Saccharolobus</taxon>
    </lineage>
</organism>
<proteinExistence type="predicted"/>
<feature type="transmembrane region" description="Helical" evidence="1">
    <location>
        <begin position="56"/>
        <end position="80"/>
    </location>
</feature>
<protein>
    <submittedName>
        <fullName evidence="2">Fuselloviral protein SSV2p28</fullName>
    </submittedName>
</protein>
<evidence type="ECO:0000313" key="2">
    <source>
        <dbReference type="EMBL" id="SAI84237.1"/>
    </source>
</evidence>
<keyword evidence="1" id="KW-1133">Transmembrane helix</keyword>
<feature type="transmembrane region" description="Helical" evidence="1">
    <location>
        <begin position="14"/>
        <end position="35"/>
    </location>
</feature>
<dbReference type="Proteomes" id="UP000076770">
    <property type="component" value="Chromosome i"/>
</dbReference>
<reference evidence="3" key="1">
    <citation type="submission" date="2016-04" db="EMBL/GenBank/DDBJ databases">
        <authorList>
            <person name="Shah S.A."/>
            <person name="Garrett R.A."/>
        </authorList>
    </citation>
    <scope>NUCLEOTIDE SEQUENCE [LARGE SCALE GENOMIC DNA]</scope>
    <source>
        <strain evidence="3">ATCC 35091 / DSM 1616 / JCM 8930 / NBRC 15331 / P1</strain>
    </source>
</reference>
<gene>
    <name evidence="2" type="ORF">SSOP1_0683</name>
</gene>
<accession>A0A157SYJ1</accession>
<dbReference type="Pfam" id="PF17615">
    <property type="entry name" value="C166"/>
    <property type="match status" value="1"/>
</dbReference>
<evidence type="ECO:0000313" key="3">
    <source>
        <dbReference type="Proteomes" id="UP000076770"/>
    </source>
</evidence>
<keyword evidence="1" id="KW-0812">Transmembrane</keyword>
<dbReference type="PATRIC" id="fig|2287.9.peg.691"/>
<evidence type="ECO:0000256" key="1">
    <source>
        <dbReference type="SAM" id="Phobius"/>
    </source>
</evidence>
<sequence length="176" mass="19209">MPVWSWVVGMGTKLIVYVLLFDVFLSLMVGAYSGITPPSIPPEPSYSLAQEIASSIVWTVGWGPLTLWGPVTLIPPFSILGANFPGLTLPGLTIPGVTLFSISFSWLAPILYLANWIVWIFQVISSVVGYLFSIFTSSISLLANVPTVGPFLTAFTLIINFILIWELVKLIRGYGL</sequence>
<name>A0A157SYJ1_SACSO</name>
<dbReference type="AlphaFoldDB" id="A0A157SYJ1"/>
<feature type="transmembrane region" description="Helical" evidence="1">
    <location>
        <begin position="148"/>
        <end position="168"/>
    </location>
</feature>